<sequence length="512" mass="58433">METVDDFDTIDVELDEFFKHKQRSRCKDEFLNTLTDEALDECTIPEINLNDFEGMSEDEAPQEKQSDSEGDDEDKLQFQYSTHDPKVKWNNMKPVLGERYESPHKLKFCLTNYSISRGYPIRFKKCDSVRLVAVCASDPEKFECPFVVRASWMSTERSFQIKKMVEQHTCVRNFRSANLMDPTWIARQFLKEMIRKPNLKCKEMQAIIQSRSWYVHPSGLNAFEVRNGFHSYGVNLEGMYCTCRLWELSGMPCVHAQATIIYTQQDPARFISTWFGKDKFLATYESNILPVNGSNMWEPTPYTKPLPPIERRMPGRPCGRRGGGRGGRSGGRVSTSVYEEGESSGKKEPGIETQFVTQTTPNVESQFVTQTAPTVDSEHVPETQEADVNIDDEGDGLDMADLDQILHDLSYLRESKYSEAEILLCLNITQSQLKGFDALLHQSKQAAKEDNGENKEESDYEDGVEESQEDNDEDGAEDDEEGVDDTQVRVRTQVRGYALSFVNTLADFGMFC</sequence>
<feature type="region of interest" description="Disordered" evidence="5">
    <location>
        <begin position="304"/>
        <end position="348"/>
    </location>
</feature>
<feature type="domain" description="SWIM-type" evidence="6">
    <location>
        <begin position="232"/>
        <end position="264"/>
    </location>
</feature>
<dbReference type="InterPro" id="IPR006564">
    <property type="entry name" value="Znf_PMZ"/>
</dbReference>
<comment type="caution">
    <text evidence="7">The sequence shown here is derived from an EMBL/GenBank/DDBJ whole genome shotgun (WGS) entry which is preliminary data.</text>
</comment>
<dbReference type="AlphaFoldDB" id="A0AAU9MBV2"/>
<feature type="region of interest" description="Disordered" evidence="5">
    <location>
        <begin position="50"/>
        <end position="74"/>
    </location>
</feature>
<feature type="compositionally biased region" description="Basic and acidic residues" evidence="5">
    <location>
        <begin position="446"/>
        <end position="457"/>
    </location>
</feature>
<name>A0AAU9MBV2_9ASTR</name>
<proteinExistence type="predicted"/>
<dbReference type="Pfam" id="PF03108">
    <property type="entry name" value="DBD_Tnp_Mut"/>
    <property type="match status" value="1"/>
</dbReference>
<evidence type="ECO:0000256" key="3">
    <source>
        <dbReference type="ARBA" id="ARBA00022833"/>
    </source>
</evidence>
<dbReference type="InterPro" id="IPR007527">
    <property type="entry name" value="Znf_SWIM"/>
</dbReference>
<feature type="compositionally biased region" description="Acidic residues" evidence="5">
    <location>
        <begin position="458"/>
        <end position="484"/>
    </location>
</feature>
<feature type="region of interest" description="Disordered" evidence="5">
    <location>
        <begin position="444"/>
        <end position="489"/>
    </location>
</feature>
<dbReference type="PANTHER" id="PTHR31973">
    <property type="entry name" value="POLYPROTEIN, PUTATIVE-RELATED"/>
    <property type="match status" value="1"/>
</dbReference>
<protein>
    <recommendedName>
        <fullName evidence="6">SWIM-type domain-containing protein</fullName>
    </recommendedName>
</protein>
<keyword evidence="2 4" id="KW-0863">Zinc-finger</keyword>
<dbReference type="PROSITE" id="PS50966">
    <property type="entry name" value="ZF_SWIM"/>
    <property type="match status" value="1"/>
</dbReference>
<dbReference type="SMART" id="SM00575">
    <property type="entry name" value="ZnF_PMZ"/>
    <property type="match status" value="1"/>
</dbReference>
<dbReference type="Proteomes" id="UP001157418">
    <property type="component" value="Unassembled WGS sequence"/>
</dbReference>
<dbReference type="GO" id="GO:0008270">
    <property type="term" value="F:zinc ion binding"/>
    <property type="evidence" value="ECO:0007669"/>
    <property type="project" value="UniProtKB-KW"/>
</dbReference>
<keyword evidence="3" id="KW-0862">Zinc</keyword>
<gene>
    <name evidence="7" type="ORF">LVIROSA_LOCUS10312</name>
</gene>
<keyword evidence="8" id="KW-1185">Reference proteome</keyword>
<evidence type="ECO:0000313" key="8">
    <source>
        <dbReference type="Proteomes" id="UP001157418"/>
    </source>
</evidence>
<evidence type="ECO:0000256" key="4">
    <source>
        <dbReference type="PROSITE-ProRule" id="PRU00325"/>
    </source>
</evidence>
<evidence type="ECO:0000256" key="2">
    <source>
        <dbReference type="ARBA" id="ARBA00022771"/>
    </source>
</evidence>
<evidence type="ECO:0000313" key="7">
    <source>
        <dbReference type="EMBL" id="CAH1423016.1"/>
    </source>
</evidence>
<dbReference type="EMBL" id="CAKMRJ010001112">
    <property type="protein sequence ID" value="CAH1423016.1"/>
    <property type="molecule type" value="Genomic_DNA"/>
</dbReference>
<dbReference type="InterPro" id="IPR004332">
    <property type="entry name" value="Transposase_MuDR"/>
</dbReference>
<organism evidence="7 8">
    <name type="scientific">Lactuca virosa</name>
    <dbReference type="NCBI Taxonomy" id="75947"/>
    <lineage>
        <taxon>Eukaryota</taxon>
        <taxon>Viridiplantae</taxon>
        <taxon>Streptophyta</taxon>
        <taxon>Embryophyta</taxon>
        <taxon>Tracheophyta</taxon>
        <taxon>Spermatophyta</taxon>
        <taxon>Magnoliopsida</taxon>
        <taxon>eudicotyledons</taxon>
        <taxon>Gunneridae</taxon>
        <taxon>Pentapetalae</taxon>
        <taxon>asterids</taxon>
        <taxon>campanulids</taxon>
        <taxon>Asterales</taxon>
        <taxon>Asteraceae</taxon>
        <taxon>Cichorioideae</taxon>
        <taxon>Cichorieae</taxon>
        <taxon>Lactucinae</taxon>
        <taxon>Lactuca</taxon>
    </lineage>
</organism>
<evidence type="ECO:0000259" key="6">
    <source>
        <dbReference type="PROSITE" id="PS50966"/>
    </source>
</evidence>
<evidence type="ECO:0000256" key="1">
    <source>
        <dbReference type="ARBA" id="ARBA00022723"/>
    </source>
</evidence>
<keyword evidence="1" id="KW-0479">Metal-binding</keyword>
<accession>A0AAU9MBV2</accession>
<dbReference type="Pfam" id="PF04434">
    <property type="entry name" value="SWIM"/>
    <property type="match status" value="1"/>
</dbReference>
<evidence type="ECO:0000256" key="5">
    <source>
        <dbReference type="SAM" id="MobiDB-lite"/>
    </source>
</evidence>
<reference evidence="7 8" key="1">
    <citation type="submission" date="2022-01" db="EMBL/GenBank/DDBJ databases">
        <authorList>
            <person name="Xiong W."/>
            <person name="Schranz E."/>
        </authorList>
    </citation>
    <scope>NUCLEOTIDE SEQUENCE [LARGE SCALE GENOMIC DNA]</scope>
</reference>
<dbReference type="PANTHER" id="PTHR31973:SF187">
    <property type="entry name" value="MUTATOR TRANSPOSASE MUDRA PROTEIN"/>
    <property type="match status" value="1"/>
</dbReference>